<dbReference type="EMBL" id="CABPRZ010000006">
    <property type="protein sequence ID" value="VVD95327.1"/>
    <property type="molecule type" value="Genomic_DNA"/>
</dbReference>
<evidence type="ECO:0000313" key="1">
    <source>
        <dbReference type="EMBL" id="VVD95327.1"/>
    </source>
</evidence>
<evidence type="ECO:0000313" key="2">
    <source>
        <dbReference type="Proteomes" id="UP000414233"/>
    </source>
</evidence>
<gene>
    <name evidence="1" type="ORF">PTE30175_01772</name>
</gene>
<accession>A0A5E4U5B7</accession>
<sequence>MLLDQSLRFAQTLLREHNGLRFLDGMANRASFMERVADIPIEAFPRAVLVMTRQ</sequence>
<keyword evidence="2" id="KW-1185">Reference proteome</keyword>
<reference evidence="1 2" key="1">
    <citation type="submission" date="2019-08" db="EMBL/GenBank/DDBJ databases">
        <authorList>
            <person name="Peeters C."/>
        </authorList>
    </citation>
    <scope>NUCLEOTIDE SEQUENCE [LARGE SCALE GENOMIC DNA]</scope>
    <source>
        <strain evidence="1 2">LMG 30175</strain>
    </source>
</reference>
<dbReference type="AlphaFoldDB" id="A0A5E4U5B7"/>
<proteinExistence type="predicted"/>
<organism evidence="1 2">
    <name type="scientific">Pandoraea terrae</name>
    <dbReference type="NCBI Taxonomy" id="1537710"/>
    <lineage>
        <taxon>Bacteria</taxon>
        <taxon>Pseudomonadati</taxon>
        <taxon>Pseudomonadota</taxon>
        <taxon>Betaproteobacteria</taxon>
        <taxon>Burkholderiales</taxon>
        <taxon>Burkholderiaceae</taxon>
        <taxon>Pandoraea</taxon>
    </lineage>
</organism>
<protein>
    <submittedName>
        <fullName evidence="1">Uncharacterized protein</fullName>
    </submittedName>
</protein>
<dbReference type="Proteomes" id="UP000414233">
    <property type="component" value="Unassembled WGS sequence"/>
</dbReference>
<name>A0A5E4U5B7_9BURK</name>